<evidence type="ECO:0000313" key="2">
    <source>
        <dbReference type="Proteomes" id="UP000005237"/>
    </source>
</evidence>
<keyword evidence="2" id="KW-1185">Reference proteome</keyword>
<name>A0A8R1IVR0_CAEJA</name>
<proteinExistence type="predicted"/>
<protein>
    <submittedName>
        <fullName evidence="1">Uncharacterized protein</fullName>
    </submittedName>
</protein>
<organism evidence="1 2">
    <name type="scientific">Caenorhabditis japonica</name>
    <dbReference type="NCBI Taxonomy" id="281687"/>
    <lineage>
        <taxon>Eukaryota</taxon>
        <taxon>Metazoa</taxon>
        <taxon>Ecdysozoa</taxon>
        <taxon>Nematoda</taxon>
        <taxon>Chromadorea</taxon>
        <taxon>Rhabditida</taxon>
        <taxon>Rhabditina</taxon>
        <taxon>Rhabditomorpha</taxon>
        <taxon>Rhabditoidea</taxon>
        <taxon>Rhabditidae</taxon>
        <taxon>Peloderinae</taxon>
        <taxon>Caenorhabditis</taxon>
    </lineage>
</organism>
<dbReference type="EnsemblMetazoa" id="CJA39332.1">
    <property type="protein sequence ID" value="CJA39332.1"/>
    <property type="gene ID" value="WBGene00215179"/>
</dbReference>
<dbReference type="AlphaFoldDB" id="A0A8R1IVR0"/>
<sequence length="95" mass="11162">MLRRGLKRLQKVRAKTQKRVHSIDFRKSVYVFVQIFFVTFLVKLEKRLFGEANTRIRDCVFIDKNDFYPTVHGVLTIAPARPGESDSEEYALDIK</sequence>
<reference evidence="2" key="1">
    <citation type="submission" date="2010-08" db="EMBL/GenBank/DDBJ databases">
        <authorList>
            <consortium name="Caenorhabditis japonica Sequencing Consortium"/>
            <person name="Wilson R.K."/>
        </authorList>
    </citation>
    <scope>NUCLEOTIDE SEQUENCE [LARGE SCALE GENOMIC DNA]</scope>
    <source>
        <strain evidence="2">DF5081</strain>
    </source>
</reference>
<evidence type="ECO:0000313" key="1">
    <source>
        <dbReference type="EnsemblMetazoa" id="CJA39332.1"/>
    </source>
</evidence>
<dbReference type="Proteomes" id="UP000005237">
    <property type="component" value="Unassembled WGS sequence"/>
</dbReference>
<accession>A0A8R1IVR0</accession>
<reference evidence="1" key="2">
    <citation type="submission" date="2022-06" db="UniProtKB">
        <authorList>
            <consortium name="EnsemblMetazoa"/>
        </authorList>
    </citation>
    <scope>IDENTIFICATION</scope>
    <source>
        <strain evidence="1">DF5081</strain>
    </source>
</reference>